<proteinExistence type="predicted"/>
<feature type="compositionally biased region" description="Polar residues" evidence="1">
    <location>
        <begin position="54"/>
        <end position="68"/>
    </location>
</feature>
<evidence type="ECO:0000313" key="3">
    <source>
        <dbReference type="Proteomes" id="UP000298030"/>
    </source>
</evidence>
<protein>
    <submittedName>
        <fullName evidence="2">Uncharacterized protein</fullName>
    </submittedName>
</protein>
<comment type="caution">
    <text evidence="2">The sequence shown here is derived from an EMBL/GenBank/DDBJ whole genome shotgun (WGS) entry which is preliminary data.</text>
</comment>
<dbReference type="AlphaFoldDB" id="A0A4Y7SG01"/>
<organism evidence="2 3">
    <name type="scientific">Coprinellus micaceus</name>
    <name type="common">Glistening ink-cap mushroom</name>
    <name type="synonym">Coprinus micaceus</name>
    <dbReference type="NCBI Taxonomy" id="71717"/>
    <lineage>
        <taxon>Eukaryota</taxon>
        <taxon>Fungi</taxon>
        <taxon>Dikarya</taxon>
        <taxon>Basidiomycota</taxon>
        <taxon>Agaricomycotina</taxon>
        <taxon>Agaricomycetes</taxon>
        <taxon>Agaricomycetidae</taxon>
        <taxon>Agaricales</taxon>
        <taxon>Agaricineae</taxon>
        <taxon>Psathyrellaceae</taxon>
        <taxon>Coprinellus</taxon>
    </lineage>
</organism>
<dbReference type="EMBL" id="QPFP01000135">
    <property type="protein sequence ID" value="TEB20603.1"/>
    <property type="molecule type" value="Genomic_DNA"/>
</dbReference>
<accession>A0A4Y7SG01</accession>
<evidence type="ECO:0000256" key="1">
    <source>
        <dbReference type="SAM" id="MobiDB-lite"/>
    </source>
</evidence>
<reference evidence="2 3" key="1">
    <citation type="journal article" date="2019" name="Nat. Ecol. Evol.">
        <title>Megaphylogeny resolves global patterns of mushroom evolution.</title>
        <authorList>
            <person name="Varga T."/>
            <person name="Krizsan K."/>
            <person name="Foldi C."/>
            <person name="Dima B."/>
            <person name="Sanchez-Garcia M."/>
            <person name="Sanchez-Ramirez S."/>
            <person name="Szollosi G.J."/>
            <person name="Szarkandi J.G."/>
            <person name="Papp V."/>
            <person name="Albert L."/>
            <person name="Andreopoulos W."/>
            <person name="Angelini C."/>
            <person name="Antonin V."/>
            <person name="Barry K.W."/>
            <person name="Bougher N.L."/>
            <person name="Buchanan P."/>
            <person name="Buyck B."/>
            <person name="Bense V."/>
            <person name="Catcheside P."/>
            <person name="Chovatia M."/>
            <person name="Cooper J."/>
            <person name="Damon W."/>
            <person name="Desjardin D."/>
            <person name="Finy P."/>
            <person name="Geml J."/>
            <person name="Haridas S."/>
            <person name="Hughes K."/>
            <person name="Justo A."/>
            <person name="Karasinski D."/>
            <person name="Kautmanova I."/>
            <person name="Kiss B."/>
            <person name="Kocsube S."/>
            <person name="Kotiranta H."/>
            <person name="LaButti K.M."/>
            <person name="Lechner B.E."/>
            <person name="Liimatainen K."/>
            <person name="Lipzen A."/>
            <person name="Lukacs Z."/>
            <person name="Mihaltcheva S."/>
            <person name="Morgado L.N."/>
            <person name="Niskanen T."/>
            <person name="Noordeloos M.E."/>
            <person name="Ohm R.A."/>
            <person name="Ortiz-Santana B."/>
            <person name="Ovrebo C."/>
            <person name="Racz N."/>
            <person name="Riley R."/>
            <person name="Savchenko A."/>
            <person name="Shiryaev A."/>
            <person name="Soop K."/>
            <person name="Spirin V."/>
            <person name="Szebenyi C."/>
            <person name="Tomsovsky M."/>
            <person name="Tulloss R.E."/>
            <person name="Uehling J."/>
            <person name="Grigoriev I.V."/>
            <person name="Vagvolgyi C."/>
            <person name="Papp T."/>
            <person name="Martin F.M."/>
            <person name="Miettinen O."/>
            <person name="Hibbett D.S."/>
            <person name="Nagy L.G."/>
        </authorList>
    </citation>
    <scope>NUCLEOTIDE SEQUENCE [LARGE SCALE GENOMIC DNA]</scope>
    <source>
        <strain evidence="2 3">FP101781</strain>
    </source>
</reference>
<dbReference type="Proteomes" id="UP000298030">
    <property type="component" value="Unassembled WGS sequence"/>
</dbReference>
<name>A0A4Y7SG01_COPMI</name>
<feature type="region of interest" description="Disordered" evidence="1">
    <location>
        <begin position="42"/>
        <end position="68"/>
    </location>
</feature>
<gene>
    <name evidence="2" type="ORF">FA13DRAFT_204985</name>
</gene>
<sequence length="79" mass="8429">MSMCNVGIFTLPLHPAVRSAHAGQGSVDQGLPLLSELILHHMPSPHTTHHPHFQPNSREQGCNGHTRSISPGAVHCGVV</sequence>
<keyword evidence="3" id="KW-1185">Reference proteome</keyword>
<evidence type="ECO:0000313" key="2">
    <source>
        <dbReference type="EMBL" id="TEB20603.1"/>
    </source>
</evidence>